<reference evidence="1 2" key="2">
    <citation type="submission" date="2019-09" db="EMBL/GenBank/DDBJ databases">
        <title>Complete Genome Sequence and Methylome Analysis of free living Spirochaetas.</title>
        <authorList>
            <person name="Leshcheva N."/>
            <person name="Mikheeva N."/>
        </authorList>
    </citation>
    <scope>NUCLEOTIDE SEQUENCE [LARGE SCALE GENOMIC DNA]</scope>
    <source>
        <strain evidence="1 2">P</strain>
    </source>
</reference>
<evidence type="ECO:0000313" key="1">
    <source>
        <dbReference type="EMBL" id="QEN05351.1"/>
    </source>
</evidence>
<name>A0A5C1QCS4_9SPIO</name>
<dbReference type="KEGG" id="sper:EW093_11730"/>
<dbReference type="Proteomes" id="UP000323824">
    <property type="component" value="Chromosome"/>
</dbReference>
<proteinExistence type="predicted"/>
<evidence type="ECO:0000313" key="2">
    <source>
        <dbReference type="Proteomes" id="UP000323824"/>
    </source>
</evidence>
<gene>
    <name evidence="1" type="ORF">EW093_11730</name>
</gene>
<sequence>MAKTVTMRIDDNTYNLIKNAATGERRSISNFIEYATMAYLAEESFISDKEMDEILNDKDLLVNLKNGNEEIESGKYRIIE</sequence>
<protein>
    <submittedName>
        <fullName evidence="1">CopG family transcriptional regulator</fullName>
    </submittedName>
</protein>
<dbReference type="EMBL" id="CP035807">
    <property type="protein sequence ID" value="QEN05351.1"/>
    <property type="molecule type" value="Genomic_DNA"/>
</dbReference>
<keyword evidence="2" id="KW-1185">Reference proteome</keyword>
<accession>A0A5C1QCS4</accession>
<reference evidence="1 2" key="1">
    <citation type="submission" date="2019-02" db="EMBL/GenBank/DDBJ databases">
        <authorList>
            <person name="Fomenkov A."/>
            <person name="Dubinina G."/>
            <person name="Grabovich M."/>
            <person name="Vincze T."/>
            <person name="Roberts R.J."/>
        </authorList>
    </citation>
    <scope>NUCLEOTIDE SEQUENCE [LARGE SCALE GENOMIC DNA]</scope>
    <source>
        <strain evidence="1 2">P</strain>
    </source>
</reference>
<organism evidence="1 2">
    <name type="scientific">Thiospirochaeta perfilievii</name>
    <dbReference type="NCBI Taxonomy" id="252967"/>
    <lineage>
        <taxon>Bacteria</taxon>
        <taxon>Pseudomonadati</taxon>
        <taxon>Spirochaetota</taxon>
        <taxon>Spirochaetia</taxon>
        <taxon>Spirochaetales</taxon>
        <taxon>Spirochaetaceae</taxon>
        <taxon>Thiospirochaeta</taxon>
    </lineage>
</organism>
<dbReference type="OrthoDB" id="5519576at2"/>
<dbReference type="RefSeq" id="WP_149568589.1">
    <property type="nucleotide sequence ID" value="NZ_CP035807.1"/>
</dbReference>
<dbReference type="AlphaFoldDB" id="A0A5C1QCS4"/>